<dbReference type="GO" id="GO:0046872">
    <property type="term" value="F:metal ion binding"/>
    <property type="evidence" value="ECO:0007669"/>
    <property type="project" value="UniProtKB-KW"/>
</dbReference>
<dbReference type="Gene3D" id="3.30.1120.10">
    <property type="match status" value="1"/>
</dbReference>
<dbReference type="GO" id="GO:0004065">
    <property type="term" value="F:arylsulfatase activity"/>
    <property type="evidence" value="ECO:0007669"/>
    <property type="project" value="UniProtKB-EC"/>
</dbReference>
<evidence type="ECO:0000256" key="5">
    <source>
        <dbReference type="SAM" id="MobiDB-lite"/>
    </source>
</evidence>
<dbReference type="RefSeq" id="WP_146563828.1">
    <property type="nucleotide sequence ID" value="NZ_SIHJ01000001.1"/>
</dbReference>
<comment type="similarity">
    <text evidence="1">Belongs to the sulfatase family.</text>
</comment>
<dbReference type="InterPro" id="IPR017850">
    <property type="entry name" value="Alkaline_phosphatase_core_sf"/>
</dbReference>
<evidence type="ECO:0000313" key="9">
    <source>
        <dbReference type="Proteomes" id="UP000316714"/>
    </source>
</evidence>
<dbReference type="Gene3D" id="3.40.720.10">
    <property type="entry name" value="Alkaline Phosphatase, subunit A"/>
    <property type="match status" value="1"/>
</dbReference>
<dbReference type="InterPro" id="IPR050738">
    <property type="entry name" value="Sulfatase"/>
</dbReference>
<dbReference type="PROSITE" id="PS00523">
    <property type="entry name" value="SULFATASE_1"/>
    <property type="match status" value="1"/>
</dbReference>
<organism evidence="8 9">
    <name type="scientific">Posidoniimonas corsicana</name>
    <dbReference type="NCBI Taxonomy" id="1938618"/>
    <lineage>
        <taxon>Bacteria</taxon>
        <taxon>Pseudomonadati</taxon>
        <taxon>Planctomycetota</taxon>
        <taxon>Planctomycetia</taxon>
        <taxon>Pirellulales</taxon>
        <taxon>Lacipirellulaceae</taxon>
        <taxon>Posidoniimonas</taxon>
    </lineage>
</organism>
<protein>
    <submittedName>
        <fullName evidence="8">Arylsulfatase</fullName>
        <ecNumber evidence="8">3.1.6.1</ecNumber>
    </submittedName>
</protein>
<dbReference type="InterPro" id="IPR024607">
    <property type="entry name" value="Sulfatase_CS"/>
</dbReference>
<dbReference type="EMBL" id="SIHJ01000001">
    <property type="protein sequence ID" value="TWT36705.1"/>
    <property type="molecule type" value="Genomic_DNA"/>
</dbReference>
<evidence type="ECO:0000256" key="4">
    <source>
        <dbReference type="ARBA" id="ARBA00022837"/>
    </source>
</evidence>
<feature type="signal peptide" evidence="6">
    <location>
        <begin position="1"/>
        <end position="20"/>
    </location>
</feature>
<dbReference type="SUPFAM" id="SSF53649">
    <property type="entry name" value="Alkaline phosphatase-like"/>
    <property type="match status" value="1"/>
</dbReference>
<dbReference type="Pfam" id="PF00884">
    <property type="entry name" value="Sulfatase"/>
    <property type="match status" value="1"/>
</dbReference>
<evidence type="ECO:0000256" key="6">
    <source>
        <dbReference type="SAM" id="SignalP"/>
    </source>
</evidence>
<evidence type="ECO:0000256" key="2">
    <source>
        <dbReference type="ARBA" id="ARBA00022723"/>
    </source>
</evidence>
<dbReference type="OrthoDB" id="9783154at2"/>
<dbReference type="PANTHER" id="PTHR42693:SF33">
    <property type="entry name" value="ARYLSULFATASE"/>
    <property type="match status" value="1"/>
</dbReference>
<feature type="region of interest" description="Disordered" evidence="5">
    <location>
        <begin position="186"/>
        <end position="208"/>
    </location>
</feature>
<dbReference type="Proteomes" id="UP000316714">
    <property type="component" value="Unassembled WGS sequence"/>
</dbReference>
<evidence type="ECO:0000256" key="3">
    <source>
        <dbReference type="ARBA" id="ARBA00022801"/>
    </source>
</evidence>
<keyword evidence="6" id="KW-0732">Signal</keyword>
<name>A0A5C5VG81_9BACT</name>
<keyword evidence="2" id="KW-0479">Metal-binding</keyword>
<evidence type="ECO:0000259" key="7">
    <source>
        <dbReference type="Pfam" id="PF00884"/>
    </source>
</evidence>
<gene>
    <name evidence="8" type="primary">atsA_15</name>
    <name evidence="8" type="ORF">KOR34_16450</name>
</gene>
<reference evidence="8 9" key="1">
    <citation type="submission" date="2019-02" db="EMBL/GenBank/DDBJ databases">
        <title>Deep-cultivation of Planctomycetes and their phenomic and genomic characterization uncovers novel biology.</title>
        <authorList>
            <person name="Wiegand S."/>
            <person name="Jogler M."/>
            <person name="Boedeker C."/>
            <person name="Pinto D."/>
            <person name="Vollmers J."/>
            <person name="Rivas-Marin E."/>
            <person name="Kohn T."/>
            <person name="Peeters S.H."/>
            <person name="Heuer A."/>
            <person name="Rast P."/>
            <person name="Oberbeckmann S."/>
            <person name="Bunk B."/>
            <person name="Jeske O."/>
            <person name="Meyerdierks A."/>
            <person name="Storesund J.E."/>
            <person name="Kallscheuer N."/>
            <person name="Luecker S."/>
            <person name="Lage O.M."/>
            <person name="Pohl T."/>
            <person name="Merkel B.J."/>
            <person name="Hornburger P."/>
            <person name="Mueller R.-W."/>
            <person name="Bruemmer F."/>
            <person name="Labrenz M."/>
            <person name="Spormann A.M."/>
            <person name="Op Den Camp H."/>
            <person name="Overmann J."/>
            <person name="Amann R."/>
            <person name="Jetten M.S.M."/>
            <person name="Mascher T."/>
            <person name="Medema M.H."/>
            <person name="Devos D.P."/>
            <person name="Kaster A.-K."/>
            <person name="Ovreas L."/>
            <person name="Rohde M."/>
            <person name="Galperin M.Y."/>
            <person name="Jogler C."/>
        </authorList>
    </citation>
    <scope>NUCLEOTIDE SEQUENCE [LARGE SCALE GENOMIC DNA]</scope>
    <source>
        <strain evidence="8 9">KOR34</strain>
    </source>
</reference>
<dbReference type="InterPro" id="IPR000917">
    <property type="entry name" value="Sulfatase_N"/>
</dbReference>
<dbReference type="EC" id="3.1.6.1" evidence="8"/>
<sequence length="503" mass="53911" precursor="true">MTRRFSFALLLLACPAMVLAADDPPPNIVLIYADDLGYGDVSCYGGRVATPNIDRLATQGLRHLDAHCSAATCTPSRYTLLTGSYAFRQKGTGIQPGDANLIIRPGSATLPSLLRDAGYDTAVVGKWHLGLGDGPIDWNGRVAPGPEAVGFDYHFLVPATGDRVPCVYVEENRVVDLDPADPITVRYGRPVGDEPTGVSHPERLKMKPSHGHADAIVNGISRIGFMTGGESARWIDEDMADVLSAKAVGFIERQREAPFFLFFSTHDIHVPRVPHSRFAGSTGRGPRGDAIAQLDWCVGQVVEALERAGLADSTLLIVSSDNGAVLDDGYVDQANELLGDHRPSGGLRGGKYSKFEGGTRVPTVVRWPGRVPPGSESGALVGQVDWAASLVSLAGGEVPPGALPDSRDQLPALLGDEAVGRPHLVEQAGGLSLRQGRWKFVPPGQSRERLGPWRSHKFDPPGALFDLQTDPGEQHNVAADHPDRVEQMRALLKRLRSTPDGGR</sequence>
<keyword evidence="3 8" id="KW-0378">Hydrolase</keyword>
<evidence type="ECO:0000313" key="8">
    <source>
        <dbReference type="EMBL" id="TWT36705.1"/>
    </source>
</evidence>
<dbReference type="PROSITE" id="PS00149">
    <property type="entry name" value="SULFATASE_2"/>
    <property type="match status" value="1"/>
</dbReference>
<dbReference type="CDD" id="cd16143">
    <property type="entry name" value="ARS_like"/>
    <property type="match status" value="1"/>
</dbReference>
<feature type="chain" id="PRO_5022698961" evidence="6">
    <location>
        <begin position="21"/>
        <end position="503"/>
    </location>
</feature>
<accession>A0A5C5VG81</accession>
<dbReference type="AlphaFoldDB" id="A0A5C5VG81"/>
<dbReference type="PANTHER" id="PTHR42693">
    <property type="entry name" value="ARYLSULFATASE FAMILY MEMBER"/>
    <property type="match status" value="1"/>
</dbReference>
<keyword evidence="9" id="KW-1185">Reference proteome</keyword>
<keyword evidence="4" id="KW-0106">Calcium</keyword>
<comment type="caution">
    <text evidence="8">The sequence shown here is derived from an EMBL/GenBank/DDBJ whole genome shotgun (WGS) entry which is preliminary data.</text>
</comment>
<feature type="domain" description="Sulfatase N-terminal" evidence="7">
    <location>
        <begin position="26"/>
        <end position="395"/>
    </location>
</feature>
<proteinExistence type="inferred from homology"/>
<evidence type="ECO:0000256" key="1">
    <source>
        <dbReference type="ARBA" id="ARBA00008779"/>
    </source>
</evidence>